<proteinExistence type="predicted"/>
<evidence type="ECO:0000256" key="1">
    <source>
        <dbReference type="SAM" id="SignalP"/>
    </source>
</evidence>
<keyword evidence="1" id="KW-0732">Signal</keyword>
<gene>
    <name evidence="3" type="primary">amiE</name>
    <name evidence="3" type="ORF">O9K51_09977</name>
</gene>
<dbReference type="EMBL" id="JAQHRD010000012">
    <property type="protein sequence ID" value="KAJ6437421.1"/>
    <property type="molecule type" value="Genomic_DNA"/>
</dbReference>
<dbReference type="InterPro" id="IPR036928">
    <property type="entry name" value="AS_sf"/>
</dbReference>
<feature type="signal peptide" evidence="1">
    <location>
        <begin position="1"/>
        <end position="21"/>
    </location>
</feature>
<evidence type="ECO:0000313" key="4">
    <source>
        <dbReference type="Proteomes" id="UP001163105"/>
    </source>
</evidence>
<feature type="domain" description="Amidase" evidence="2">
    <location>
        <begin position="53"/>
        <end position="509"/>
    </location>
</feature>
<dbReference type="Proteomes" id="UP001163105">
    <property type="component" value="Unassembled WGS sequence"/>
</dbReference>
<dbReference type="PANTHER" id="PTHR42678:SF34">
    <property type="entry name" value="OS04G0183300 PROTEIN"/>
    <property type="match status" value="1"/>
</dbReference>
<dbReference type="Pfam" id="PF01425">
    <property type="entry name" value="Amidase"/>
    <property type="match status" value="1"/>
</dbReference>
<evidence type="ECO:0000259" key="2">
    <source>
        <dbReference type="Pfam" id="PF01425"/>
    </source>
</evidence>
<keyword evidence="3" id="KW-0808">Transferase</keyword>
<name>A0AB34FFH2_9HYPO</name>
<comment type="caution">
    <text evidence="3">The sequence shown here is derived from an EMBL/GenBank/DDBJ whole genome shotgun (WGS) entry which is preliminary data.</text>
</comment>
<reference evidence="3" key="1">
    <citation type="submission" date="2023-01" db="EMBL/GenBank/DDBJ databases">
        <title>The growth and conidiation of Purpureocillium lavendulum are regulated by nitrogen source and histone H3K14 acetylation.</title>
        <authorList>
            <person name="Tang P."/>
            <person name="Han J."/>
            <person name="Zhang C."/>
            <person name="Tang P."/>
            <person name="Qi F."/>
            <person name="Zhang K."/>
            <person name="Liang L."/>
        </authorList>
    </citation>
    <scope>NUCLEOTIDE SEQUENCE</scope>
    <source>
        <strain evidence="3">YMF1.00683</strain>
    </source>
</reference>
<feature type="chain" id="PRO_5044334105" evidence="1">
    <location>
        <begin position="22"/>
        <end position="549"/>
    </location>
</feature>
<dbReference type="SUPFAM" id="SSF75304">
    <property type="entry name" value="Amidase signature (AS) enzymes"/>
    <property type="match status" value="1"/>
</dbReference>
<sequence length="549" mass="60002">MSSFWHLVVSITPMLAVLVDSAPPRGWRFPKLIDATISDIQWGLEKGCFNSTDIVKIYLDRNYEVDKQLHAITEENPDALTIAAALDEERLTKGLRGPLHGMPILLKNSIATKDKMNTTAGSPVLLGATVPRDSTIARKLREAGAILLGKANMSQWSNWRSYNFSNGWSSHGGQALGAYYPQQDPHGSSSGCGVAVSIGLTAAAIGAETMGSLLGPSGRNGIVGIKTTLGLTSRDLIVPISEHMDTVGPMARTVRDAALVLQAIAGADPRDKFTSSTMPTVPRYVDACRGRSLDGIRIGVPWNLIETVADEVLMVELEAFAKMLAILEEAGATVINTAFPTAREVREAELVIPFTDFPANIASYLAQLSTNPNNITTLAQLREWTHKTPSEEFPDRDTKFWDRSLDRDEFCGRTTHCFSSAKARFGHLVATRGHFAPLEQDKLTVIAMPTSISPFWTAVSGAAAITVPMGHYPKDMQVSMNRRGNLVAVAPGVPFGISFLGRKWSEYDLIELAYNLEIRARVRERVRPKILPTTEPNLPRSCRPLRSPE</sequence>
<evidence type="ECO:0000313" key="3">
    <source>
        <dbReference type="EMBL" id="KAJ6437421.1"/>
    </source>
</evidence>
<protein>
    <submittedName>
        <fullName evidence="3">Reverse transcriptase</fullName>
    </submittedName>
</protein>
<keyword evidence="3" id="KW-0695">RNA-directed DNA polymerase</keyword>
<dbReference type="GO" id="GO:0003964">
    <property type="term" value="F:RNA-directed DNA polymerase activity"/>
    <property type="evidence" value="ECO:0007669"/>
    <property type="project" value="UniProtKB-KW"/>
</dbReference>
<accession>A0AB34FFH2</accession>
<dbReference type="InterPro" id="IPR023631">
    <property type="entry name" value="Amidase_dom"/>
</dbReference>
<dbReference type="AlphaFoldDB" id="A0AB34FFH2"/>
<keyword evidence="3" id="KW-0548">Nucleotidyltransferase</keyword>
<dbReference type="Gene3D" id="3.90.1300.10">
    <property type="entry name" value="Amidase signature (AS) domain"/>
    <property type="match status" value="1"/>
</dbReference>
<organism evidence="3 4">
    <name type="scientific">Purpureocillium lavendulum</name>
    <dbReference type="NCBI Taxonomy" id="1247861"/>
    <lineage>
        <taxon>Eukaryota</taxon>
        <taxon>Fungi</taxon>
        <taxon>Dikarya</taxon>
        <taxon>Ascomycota</taxon>
        <taxon>Pezizomycotina</taxon>
        <taxon>Sordariomycetes</taxon>
        <taxon>Hypocreomycetidae</taxon>
        <taxon>Hypocreales</taxon>
        <taxon>Ophiocordycipitaceae</taxon>
        <taxon>Purpureocillium</taxon>
    </lineage>
</organism>
<keyword evidence="4" id="KW-1185">Reference proteome</keyword>
<dbReference type="PANTHER" id="PTHR42678">
    <property type="entry name" value="AMIDASE"/>
    <property type="match status" value="1"/>
</dbReference>